<dbReference type="NCBIfam" id="NF003469">
    <property type="entry name" value="PRK05094.1"/>
    <property type="match status" value="1"/>
</dbReference>
<reference evidence="2 3" key="1">
    <citation type="journal article" date="2022" name="Environ. Microbiol. Rep.">
        <title>Eco-phylogenetic analyses reveal divergent evolution of vitamin B12 metabolism in the marine bacterial family 'Psychromonadaceae'.</title>
        <authorList>
            <person name="Jin X."/>
            <person name="Yang Y."/>
            <person name="Cao H."/>
            <person name="Gao B."/>
            <person name="Zhao Z."/>
        </authorList>
    </citation>
    <scope>NUCLEOTIDE SEQUENCE [LARGE SCALE GENOMIC DNA]</scope>
    <source>
        <strain evidence="2 3">MKS20</strain>
    </source>
</reference>
<dbReference type="PIRSF" id="PIRSF004916">
    <property type="entry name" value="UCP004916"/>
    <property type="match status" value="1"/>
</dbReference>
<dbReference type="HAMAP" id="MF_00680">
    <property type="entry name" value="UPF0263"/>
    <property type="match status" value="1"/>
</dbReference>
<gene>
    <name evidence="2" type="ORF">K6Y31_09655</name>
</gene>
<evidence type="ECO:0000256" key="1">
    <source>
        <dbReference type="HAMAP-Rule" id="MF_00680"/>
    </source>
</evidence>
<dbReference type="InterPro" id="IPR036763">
    <property type="entry name" value="Put_dsDNA_mimic_sf"/>
</dbReference>
<dbReference type="InterPro" id="IPR007376">
    <property type="entry name" value="dsDNA_mimic_put"/>
</dbReference>
<proteinExistence type="inferred from homology"/>
<comment type="function">
    <text evidence="1">May act as a double-stranded DNA (dsDNA) mimic. Probably regulates the activity of a dsDNA-binding protein.</text>
</comment>
<dbReference type="SUPFAM" id="SSF102816">
    <property type="entry name" value="Putative dsDNA mimic"/>
    <property type="match status" value="1"/>
</dbReference>
<dbReference type="Pfam" id="PF04269">
    <property type="entry name" value="DUF440"/>
    <property type="match status" value="1"/>
</dbReference>
<evidence type="ECO:0000313" key="2">
    <source>
        <dbReference type="EMBL" id="MCE2595082.1"/>
    </source>
</evidence>
<dbReference type="EMBL" id="JAIMJA010000008">
    <property type="protein sequence ID" value="MCE2595082.1"/>
    <property type="molecule type" value="Genomic_DNA"/>
</dbReference>
<organism evidence="2 3">
    <name type="scientific">Motilimonas cestriensis</name>
    <dbReference type="NCBI Taxonomy" id="2742685"/>
    <lineage>
        <taxon>Bacteria</taxon>
        <taxon>Pseudomonadati</taxon>
        <taxon>Pseudomonadota</taxon>
        <taxon>Gammaproteobacteria</taxon>
        <taxon>Alteromonadales</taxon>
        <taxon>Alteromonadales genera incertae sedis</taxon>
        <taxon>Motilimonas</taxon>
    </lineage>
</organism>
<keyword evidence="3" id="KW-1185">Reference proteome</keyword>
<protein>
    <recommendedName>
        <fullName evidence="1">Putative double-stranded DNA mimic protein K6Y31_09655</fullName>
    </recommendedName>
</protein>
<name>A0ABS8W9V7_9GAMM</name>
<dbReference type="RefSeq" id="WP_233052580.1">
    <property type="nucleotide sequence ID" value="NZ_JAIMJA010000008.1"/>
</dbReference>
<evidence type="ECO:0000313" key="3">
    <source>
        <dbReference type="Proteomes" id="UP001201273"/>
    </source>
</evidence>
<comment type="caution">
    <text evidence="2">The sequence shown here is derived from an EMBL/GenBank/DDBJ whole genome shotgun (WGS) entry which is preliminary data.</text>
</comment>
<accession>A0ABS8W9V7</accession>
<sequence>MTEKNQLSPDELIDAAYEIFLDLACDNLDPADMILLAAQFEEQGAADLVAVGFDWDEHVGFEVDEDSYAEVVVGLVDEEDALTDIYARLLISKDQDEKFCHILWKQSDQE</sequence>
<dbReference type="Proteomes" id="UP001201273">
    <property type="component" value="Unassembled WGS sequence"/>
</dbReference>
<comment type="similarity">
    <text evidence="1">Belongs to the putative dsDNA mimic protein family.</text>
</comment>
<dbReference type="Gene3D" id="3.10.450.140">
    <property type="entry name" value="dsDNA mimic, putative"/>
    <property type="match status" value="1"/>
</dbReference>